<comment type="caution">
    <text evidence="1">The sequence shown here is derived from an EMBL/GenBank/DDBJ whole genome shotgun (WGS) entry which is preliminary data.</text>
</comment>
<dbReference type="BioCyc" id="FSP457404-HMP:GTSQ-698-MONOMER"/>
<dbReference type="HOGENOM" id="CLU_582352_0_0_0"/>
<sequence>MQEKTSGKFIEKIGKDKIRIGENVFKIKDWNSEGSNTVSLVSDSSENFTNCLKKFQDINIGSLVSELDREIKGAFKFSFDHTLVIEEVILMEQFPYIGRKMMNYYFSPKLEYWNLPFSFVEFFKELLFTLKAKEKFKIDDLRNYMKYKENDLHTKKDFGLLIDSQEVRALNLYQLENILINGVKETMKNLKEKYTQTKNELKIPVKDSDCSFILKQYLIGFSEFVRKTRGEIIYFEVETANDGLIIKIEKNKNFEEIKEELSNYWKFIEKDSVKFDDLKYLNLNIEQLFGVSVFLNAQILNFQHQYKQLLMLNNSLEEKNNFLKEVWKETQISLNKSIECSQNNQKIEVTNNNYLENKNSIDINIQVTQNIEKLQENMCDLKRLLTPILDENSKEELKEIVNELVNIKTEDELKKNKGILFKIKHYLKYIPPIISTATTATTAIRENLDKIPIIQENISAIIDLLSNFV</sequence>
<dbReference type="Proteomes" id="UP000003233">
    <property type="component" value="Unassembled WGS sequence"/>
</dbReference>
<keyword evidence="2" id="KW-1185">Reference proteome</keyword>
<accession>H1PQK3</accession>
<protein>
    <submittedName>
        <fullName evidence="1">Uncharacterized protein</fullName>
    </submittedName>
</protein>
<proteinExistence type="predicted"/>
<dbReference type="AlphaFoldDB" id="H1PQK3"/>
<evidence type="ECO:0000313" key="1">
    <source>
        <dbReference type="EMBL" id="EHO83678.1"/>
    </source>
</evidence>
<dbReference type="RefSeq" id="WP_008696078.1">
    <property type="nucleotide sequence ID" value="NZ_KE161007.1"/>
</dbReference>
<dbReference type="EMBL" id="AGWJ02000002">
    <property type="protein sequence ID" value="EHO83678.1"/>
    <property type="molecule type" value="Genomic_DNA"/>
</dbReference>
<name>H1PQK3_9FUSO</name>
<gene>
    <name evidence="1" type="ORF">HMPREF0402_00696</name>
</gene>
<evidence type="ECO:0000313" key="2">
    <source>
        <dbReference type="Proteomes" id="UP000003233"/>
    </source>
</evidence>
<organism evidence="1 2">
    <name type="scientific">Fusobacterium ulcerans 12-1B</name>
    <dbReference type="NCBI Taxonomy" id="457404"/>
    <lineage>
        <taxon>Bacteria</taxon>
        <taxon>Fusobacteriati</taxon>
        <taxon>Fusobacteriota</taxon>
        <taxon>Fusobacteriia</taxon>
        <taxon>Fusobacteriales</taxon>
        <taxon>Fusobacteriaceae</taxon>
        <taxon>Fusobacterium</taxon>
    </lineage>
</organism>
<reference evidence="1 2" key="1">
    <citation type="submission" date="2012-07" db="EMBL/GenBank/DDBJ databases">
        <title>The Genome Sequence of Fusobacterium ulcerans 12_1B.</title>
        <authorList>
            <consortium name="The Broad Institute Genome Sequencing Platform"/>
            <person name="Earl A."/>
            <person name="Ward D."/>
            <person name="Feldgarden M."/>
            <person name="Gevers D."/>
            <person name="Strauss J."/>
            <person name="Ambrose C.E."/>
            <person name="Allen-Vercoe E."/>
            <person name="Walker B."/>
            <person name="Young S.K."/>
            <person name="Zeng Q."/>
            <person name="Gargeya S."/>
            <person name="Fitzgerald M."/>
            <person name="Haas B."/>
            <person name="Abouelleil A."/>
            <person name="Alvarado L."/>
            <person name="Arachchi H.M."/>
            <person name="Berlin A.M."/>
            <person name="Chapman S.B."/>
            <person name="Goldberg J."/>
            <person name="Griggs A."/>
            <person name="Gujja S."/>
            <person name="Hansen M."/>
            <person name="Howarth C."/>
            <person name="Imamovic A."/>
            <person name="Larimer J."/>
            <person name="McCowen C."/>
            <person name="Montmayeur A."/>
            <person name="Murphy C."/>
            <person name="Neiman D."/>
            <person name="Pearson M."/>
            <person name="Priest M."/>
            <person name="Roberts A."/>
            <person name="Saif S."/>
            <person name="Shea T."/>
            <person name="Sisk P."/>
            <person name="Sykes S."/>
            <person name="Wortman J."/>
            <person name="Nusbaum C."/>
            <person name="Birren B."/>
        </authorList>
    </citation>
    <scope>NUCLEOTIDE SEQUENCE [LARGE SCALE GENOMIC DNA]</scope>
    <source>
        <strain evidence="1 2">12_1B</strain>
    </source>
</reference>
<dbReference type="PATRIC" id="fig|457404.5.peg.565"/>